<dbReference type="CDD" id="cd08192">
    <property type="entry name" value="MAR-like"/>
    <property type="match status" value="1"/>
</dbReference>
<feature type="domain" description="Alcohol dehydrogenase iron-type/glycerol dehydrogenase GldA" evidence="5">
    <location>
        <begin position="13"/>
        <end position="190"/>
    </location>
</feature>
<evidence type="ECO:0000313" key="8">
    <source>
        <dbReference type="Proteomes" id="UP000229498"/>
    </source>
</evidence>
<reference evidence="7 8" key="1">
    <citation type="submission" date="2017-11" db="EMBL/GenBank/DDBJ databases">
        <title>Draft genome sequence of Rhizobiales bacterium SY3-13.</title>
        <authorList>
            <person name="Sun C."/>
        </authorList>
    </citation>
    <scope>NUCLEOTIDE SEQUENCE [LARGE SCALE GENOMIC DNA]</scope>
    <source>
        <strain evidence="7 8">SY3-13</strain>
    </source>
</reference>
<dbReference type="InterPro" id="IPR039697">
    <property type="entry name" value="Alcohol_dehydrogenase_Fe"/>
</dbReference>
<protein>
    <submittedName>
        <fullName evidence="7">Uncharacterized protein</fullName>
    </submittedName>
</protein>
<dbReference type="Gene3D" id="3.40.50.1970">
    <property type="match status" value="1"/>
</dbReference>
<dbReference type="PANTHER" id="PTHR11496:SF102">
    <property type="entry name" value="ALCOHOL DEHYDROGENASE 4"/>
    <property type="match status" value="1"/>
</dbReference>
<dbReference type="OrthoDB" id="9815791at2"/>
<dbReference type="Proteomes" id="UP000229498">
    <property type="component" value="Unassembled WGS sequence"/>
</dbReference>
<evidence type="ECO:0000259" key="6">
    <source>
        <dbReference type="Pfam" id="PF25137"/>
    </source>
</evidence>
<dbReference type="Pfam" id="PF25137">
    <property type="entry name" value="ADH_Fe_C"/>
    <property type="match status" value="1"/>
</dbReference>
<evidence type="ECO:0000256" key="4">
    <source>
        <dbReference type="ARBA" id="ARBA00023027"/>
    </source>
</evidence>
<organism evidence="7 8">
    <name type="scientific">Minwuia thermotolerans</name>
    <dbReference type="NCBI Taxonomy" id="2056226"/>
    <lineage>
        <taxon>Bacteria</taxon>
        <taxon>Pseudomonadati</taxon>
        <taxon>Pseudomonadota</taxon>
        <taxon>Alphaproteobacteria</taxon>
        <taxon>Minwuiales</taxon>
        <taxon>Minwuiaceae</taxon>
        <taxon>Minwuia</taxon>
    </lineage>
</organism>
<dbReference type="Pfam" id="PF00465">
    <property type="entry name" value="Fe-ADH"/>
    <property type="match status" value="1"/>
</dbReference>
<dbReference type="SUPFAM" id="SSF56796">
    <property type="entry name" value="Dehydroquinate synthase-like"/>
    <property type="match status" value="1"/>
</dbReference>
<evidence type="ECO:0000256" key="2">
    <source>
        <dbReference type="ARBA" id="ARBA00007358"/>
    </source>
</evidence>
<evidence type="ECO:0000256" key="3">
    <source>
        <dbReference type="ARBA" id="ARBA00023002"/>
    </source>
</evidence>
<dbReference type="InterPro" id="IPR018211">
    <property type="entry name" value="ADH_Fe_CS"/>
</dbReference>
<feature type="domain" description="Fe-containing alcohol dehydrogenase-like C-terminal" evidence="6">
    <location>
        <begin position="203"/>
        <end position="389"/>
    </location>
</feature>
<accession>A0A2M9FYY0</accession>
<dbReference type="Gene3D" id="1.20.1090.10">
    <property type="entry name" value="Dehydroquinate synthase-like - alpha domain"/>
    <property type="match status" value="1"/>
</dbReference>
<evidence type="ECO:0000256" key="1">
    <source>
        <dbReference type="ARBA" id="ARBA00001962"/>
    </source>
</evidence>
<comment type="caution">
    <text evidence="7">The sequence shown here is derived from an EMBL/GenBank/DDBJ whole genome shotgun (WGS) entry which is preliminary data.</text>
</comment>
<evidence type="ECO:0000313" key="7">
    <source>
        <dbReference type="EMBL" id="PJK28671.1"/>
    </source>
</evidence>
<proteinExistence type="inferred from homology"/>
<evidence type="ECO:0000259" key="5">
    <source>
        <dbReference type="Pfam" id="PF00465"/>
    </source>
</evidence>
<gene>
    <name evidence="7" type="ORF">CVT23_15110</name>
</gene>
<name>A0A2M9FYY0_9PROT</name>
<dbReference type="InterPro" id="IPR056798">
    <property type="entry name" value="ADH_Fe_C"/>
</dbReference>
<dbReference type="RefSeq" id="WP_109792369.1">
    <property type="nucleotide sequence ID" value="NZ_PHIG01000039.1"/>
</dbReference>
<dbReference type="EMBL" id="PHIG01000039">
    <property type="protein sequence ID" value="PJK28671.1"/>
    <property type="molecule type" value="Genomic_DNA"/>
</dbReference>
<dbReference type="PANTHER" id="PTHR11496">
    <property type="entry name" value="ALCOHOL DEHYDROGENASE"/>
    <property type="match status" value="1"/>
</dbReference>
<sequence>MKRGAIRFTEMEQVLFGSPAAEAVAAEAARLGKQKVFILAGRTMNETTDEVDRMAAALGDSYAGRFSGIPPHTPRDAVVEAANAAREAGADLLVTFGGGSVTDAGKVMQVCLEHGVTDMAELDDYCIRTTEDGRTQIPELRAARVRQISVPTTLSGGEFNPLGGCTDPRIKVKQGYRHPSLVPVSVVLDPAPTAHTPEWVWLSTGIRAVDHAVEALCSPNTNDYCDADALHALRLLSRGLPLVKADPADMAARLDCLIGAWLSMTPVIAGVPMGASHAIGHILGGTCDVPHGYTSCIMLPSVLRWNAEVPEHAERQKIVSEAFGKPGETAADVLHRFIDGLGMPRSLAAAGVGPDQFDLIARNSLHDRWLHTNPRKVNGAGDVIELLNMAA</sequence>
<keyword evidence="8" id="KW-1185">Reference proteome</keyword>
<dbReference type="GO" id="GO:0046872">
    <property type="term" value="F:metal ion binding"/>
    <property type="evidence" value="ECO:0007669"/>
    <property type="project" value="InterPro"/>
</dbReference>
<dbReference type="PROSITE" id="PS00060">
    <property type="entry name" value="ADH_IRON_2"/>
    <property type="match status" value="1"/>
</dbReference>
<keyword evidence="4" id="KW-0520">NAD</keyword>
<dbReference type="AlphaFoldDB" id="A0A2M9FYY0"/>
<dbReference type="InterPro" id="IPR001670">
    <property type="entry name" value="ADH_Fe/GldA"/>
</dbReference>
<comment type="similarity">
    <text evidence="2">Belongs to the iron-containing alcohol dehydrogenase family.</text>
</comment>
<keyword evidence="3" id="KW-0560">Oxidoreductase</keyword>
<dbReference type="GO" id="GO:0004022">
    <property type="term" value="F:alcohol dehydrogenase (NAD+) activity"/>
    <property type="evidence" value="ECO:0007669"/>
    <property type="project" value="TreeGrafter"/>
</dbReference>
<comment type="cofactor">
    <cofactor evidence="1">
        <name>Fe cation</name>
        <dbReference type="ChEBI" id="CHEBI:24875"/>
    </cofactor>
</comment>